<gene>
    <name evidence="1" type="ORF">Cboi01_000353400</name>
</gene>
<sequence>MNINFRDTLKLSEKPLLSVSQPQVSKPPQSLLDLPIELRTKIFRLVPNELKLTCKQFYILENELYFEKFINEFGIKAIYILSIYVLPYIIKFIKSFEYWRSINRKIISNYFNLPLFEPNPYIRNLLPPLKILNCQYIKDSWKFVYSLFKNRRLFAEYTDYEIDEPNTSGRSRSNSMIHINKTYLVKYKKTVSISPDLYNLSCGLIIHNAIGLGTMKFQVLNTKTGEVLLNFYPPTNINEITPHNKFILLDLGNFIVPSKFKTSDDTKNKTINDEDEYDKTMEITIIMEESGLYIKSGFSICYIDVNAFPKEKLLEVANTTDLVSISQNKEVLNKFENKWIYWFIENQEPRTENVINYLLKDFYKVLNESYKLFANDDDDDDNYNDDDLDNDNANSSNQDNDDNTNLPTIRRRKSTFSISLSYPTFKRLNSYNNLLDSNGYNKNSVLGDLQEYYKSKNNYKMNNSSSAISQMTPLSPLTPAMSMSPITNSYNNTPNFNTDLFSPKENRIRNRASSFSNGLFENLKVKLPKEGDDDEIIDNLIKIRRNTISQITVFPDSDIFNSNSINDNDNDKDNDNDNEMDIDEEEEDDTICKDKNDRRQELEDRFIKVSKKINIQDYNFKFFNKLNEKNELIERRFKFKNIIYQREFEEINNKFKKHKLISNKMNQNFQKKLKLSNDNDHDKLKIDKFNNDDNDDNDDKDLLTYDIELNEPLKWKVLTIFKL</sequence>
<accession>A0ACB5TSM8</accession>
<dbReference type="EMBL" id="BSXV01001968">
    <property type="protein sequence ID" value="GME94484.1"/>
    <property type="molecule type" value="Genomic_DNA"/>
</dbReference>
<name>A0ACB5TSM8_CANBO</name>
<keyword evidence="2" id="KW-1185">Reference proteome</keyword>
<proteinExistence type="predicted"/>
<protein>
    <submittedName>
        <fullName evidence="1">Unnamed protein product</fullName>
    </submittedName>
</protein>
<evidence type="ECO:0000313" key="1">
    <source>
        <dbReference type="EMBL" id="GME94484.1"/>
    </source>
</evidence>
<organism evidence="1 2">
    <name type="scientific">Candida boidinii</name>
    <name type="common">Yeast</name>
    <dbReference type="NCBI Taxonomy" id="5477"/>
    <lineage>
        <taxon>Eukaryota</taxon>
        <taxon>Fungi</taxon>
        <taxon>Dikarya</taxon>
        <taxon>Ascomycota</taxon>
        <taxon>Saccharomycotina</taxon>
        <taxon>Pichiomycetes</taxon>
        <taxon>Pichiales</taxon>
        <taxon>Pichiaceae</taxon>
        <taxon>Ogataea</taxon>
        <taxon>Ogataea/Candida clade</taxon>
    </lineage>
</organism>
<comment type="caution">
    <text evidence="1">The sequence shown here is derived from an EMBL/GenBank/DDBJ whole genome shotgun (WGS) entry which is preliminary data.</text>
</comment>
<dbReference type="Proteomes" id="UP001165101">
    <property type="component" value="Unassembled WGS sequence"/>
</dbReference>
<evidence type="ECO:0000313" key="2">
    <source>
        <dbReference type="Proteomes" id="UP001165101"/>
    </source>
</evidence>
<reference evidence="1" key="1">
    <citation type="submission" date="2023-04" db="EMBL/GenBank/DDBJ databases">
        <title>Candida boidinii NBRC 1967.</title>
        <authorList>
            <person name="Ichikawa N."/>
            <person name="Sato H."/>
            <person name="Tonouchi N."/>
        </authorList>
    </citation>
    <scope>NUCLEOTIDE SEQUENCE</scope>
    <source>
        <strain evidence="1">NBRC 1967</strain>
    </source>
</reference>